<sequence>MSESWRDVWLALQGRSGVRYSSESRIITAEMEVTMSVPMLTKMHMNGYDVLSVNNGPWRVCTKGDRLGAFGSREEALAFAAALPGYKAKASRPARSQKSDK</sequence>
<protein>
    <recommendedName>
        <fullName evidence="3">DUF2188 domain-containing protein</fullName>
    </recommendedName>
</protein>
<evidence type="ECO:0008006" key="3">
    <source>
        <dbReference type="Google" id="ProtNLM"/>
    </source>
</evidence>
<name>A0A059L1U4_9PSED</name>
<evidence type="ECO:0000313" key="1">
    <source>
        <dbReference type="EMBL" id="KDD68171.1"/>
    </source>
</evidence>
<comment type="caution">
    <text evidence="1">The sequence shown here is derived from an EMBL/GenBank/DDBJ whole genome shotgun (WGS) entry which is preliminary data.</text>
</comment>
<accession>A0A059L1U4</accession>
<organism evidence="1 2">
    <name type="scientific">Pseudomonas mandelii PD30</name>
    <dbReference type="NCBI Taxonomy" id="1419583"/>
    <lineage>
        <taxon>Bacteria</taxon>
        <taxon>Pseudomonadati</taxon>
        <taxon>Pseudomonadota</taxon>
        <taxon>Gammaproteobacteria</taxon>
        <taxon>Pseudomonadales</taxon>
        <taxon>Pseudomonadaceae</taxon>
        <taxon>Pseudomonas</taxon>
    </lineage>
</organism>
<gene>
    <name evidence="1" type="ORF">V466_15580</name>
</gene>
<dbReference type="AlphaFoldDB" id="A0A059L1U4"/>
<dbReference type="eggNOG" id="ENOG503060B">
    <property type="taxonomic scope" value="Bacteria"/>
</dbReference>
<dbReference type="EMBL" id="AZQQ01000079">
    <property type="protein sequence ID" value="KDD68171.1"/>
    <property type="molecule type" value="Genomic_DNA"/>
</dbReference>
<proteinExistence type="predicted"/>
<evidence type="ECO:0000313" key="2">
    <source>
        <dbReference type="Proteomes" id="UP000026739"/>
    </source>
</evidence>
<dbReference type="Proteomes" id="UP000026739">
    <property type="component" value="Unassembled WGS sequence"/>
</dbReference>
<reference evidence="1 2" key="1">
    <citation type="submission" date="2013-12" db="EMBL/GenBank/DDBJ databases">
        <authorList>
            <person name="Formusa P.A."/>
            <person name="Habash M."/>
            <person name="Lee H."/>
            <person name="Trevors J.T."/>
        </authorList>
    </citation>
    <scope>NUCLEOTIDE SEQUENCE [LARGE SCALE GENOMIC DNA]</scope>
    <source>
        <strain evidence="1 2">PD30</strain>
    </source>
</reference>